<proteinExistence type="predicted"/>
<name>A0AAN6WKQ2_9PEZI</name>
<keyword evidence="4" id="KW-1185">Reference proteome</keyword>
<evidence type="ECO:0000313" key="3">
    <source>
        <dbReference type="EMBL" id="KAK4183720.1"/>
    </source>
</evidence>
<dbReference type="Pfam" id="PF06985">
    <property type="entry name" value="HET"/>
    <property type="match status" value="1"/>
</dbReference>
<reference evidence="3" key="1">
    <citation type="journal article" date="2023" name="Mol. Phylogenet. Evol.">
        <title>Genome-scale phylogeny and comparative genomics of the fungal order Sordariales.</title>
        <authorList>
            <person name="Hensen N."/>
            <person name="Bonometti L."/>
            <person name="Westerberg I."/>
            <person name="Brannstrom I.O."/>
            <person name="Guillou S."/>
            <person name="Cros-Aarteil S."/>
            <person name="Calhoun S."/>
            <person name="Haridas S."/>
            <person name="Kuo A."/>
            <person name="Mondo S."/>
            <person name="Pangilinan J."/>
            <person name="Riley R."/>
            <person name="LaButti K."/>
            <person name="Andreopoulos B."/>
            <person name="Lipzen A."/>
            <person name="Chen C."/>
            <person name="Yan M."/>
            <person name="Daum C."/>
            <person name="Ng V."/>
            <person name="Clum A."/>
            <person name="Steindorff A."/>
            <person name="Ohm R.A."/>
            <person name="Martin F."/>
            <person name="Silar P."/>
            <person name="Natvig D.O."/>
            <person name="Lalanne C."/>
            <person name="Gautier V."/>
            <person name="Ament-Velasquez S.L."/>
            <person name="Kruys A."/>
            <person name="Hutchinson M.I."/>
            <person name="Powell A.J."/>
            <person name="Barry K."/>
            <person name="Miller A.N."/>
            <person name="Grigoriev I.V."/>
            <person name="Debuchy R."/>
            <person name="Gladieux P."/>
            <person name="Hiltunen Thoren M."/>
            <person name="Johannesson H."/>
        </authorList>
    </citation>
    <scope>NUCLEOTIDE SEQUENCE</scope>
    <source>
        <strain evidence="3">PSN309</strain>
    </source>
</reference>
<evidence type="ECO:0000259" key="1">
    <source>
        <dbReference type="Pfam" id="PF06985"/>
    </source>
</evidence>
<dbReference type="Pfam" id="PF26640">
    <property type="entry name" value="DUF8212"/>
    <property type="match status" value="1"/>
</dbReference>
<evidence type="ECO:0000259" key="2">
    <source>
        <dbReference type="Pfam" id="PF26640"/>
    </source>
</evidence>
<dbReference type="AlphaFoldDB" id="A0AAN6WKQ2"/>
<protein>
    <submittedName>
        <fullName evidence="3">Heterokaryon incompatibility protein-domain-containing protein</fullName>
    </submittedName>
</protein>
<dbReference type="InterPro" id="IPR058525">
    <property type="entry name" value="DUF8212"/>
</dbReference>
<dbReference type="InterPro" id="IPR010730">
    <property type="entry name" value="HET"/>
</dbReference>
<sequence>MWLINCRSHPLTLVQVKGRIPDYAILSHTWGSDEVTFQDFSDIPKRTTQEGFQKIQKTCRQAVKDGLQYAWVDTCCIDKTSSAELSEAINSMFQWYRDAAKCYVYLADYHDEERYRGQKVPFCREVFANSRWFTRGWTLQELLAPSDITFYTSTWAYLGTKKRSVDLLSEITGIDKLALEGWPLHTFSVAERMSWAGDRETSRPEDIAYCLMGIFDVNMPMIYGEGHKAFTRLQEEILKRCEDQTLFAWMASPEDAQRAPYRGLLAKSPSEFKRVLSSAGRMVPFYSVSASPIPVAATSRGIPLTSRVEEVPGSDRKMIFLGLNCHPENSRNHFIEIKLVCLGGDRYLRADPEELAMNETAIARAAAKTATVYVATSVEVSDDELLRQMVPPGIQHSFFIDTMPSEDIAVWSVMPHSGHTVRINGSLGKSGAWIPPERWVDDKTALVFVAPGSNTVLLVVLWVVPQAAGQFIQPFFTAEVRTSEYRQDVEVINNKERPAESVSRRIVSGQFPGPEEKTMAVTIERAKHFGHDVFCLDVTTISAK</sequence>
<accession>A0AAN6WKQ2</accession>
<reference evidence="3" key="2">
    <citation type="submission" date="2023-05" db="EMBL/GenBank/DDBJ databases">
        <authorList>
            <consortium name="Lawrence Berkeley National Laboratory"/>
            <person name="Steindorff A."/>
            <person name="Hensen N."/>
            <person name="Bonometti L."/>
            <person name="Westerberg I."/>
            <person name="Brannstrom I.O."/>
            <person name="Guillou S."/>
            <person name="Cros-Aarteil S."/>
            <person name="Calhoun S."/>
            <person name="Haridas S."/>
            <person name="Kuo A."/>
            <person name="Mondo S."/>
            <person name="Pangilinan J."/>
            <person name="Riley R."/>
            <person name="Labutti K."/>
            <person name="Andreopoulos B."/>
            <person name="Lipzen A."/>
            <person name="Chen C."/>
            <person name="Yanf M."/>
            <person name="Daum C."/>
            <person name="Ng V."/>
            <person name="Clum A."/>
            <person name="Ohm R."/>
            <person name="Martin F."/>
            <person name="Silar P."/>
            <person name="Natvig D."/>
            <person name="Lalanne C."/>
            <person name="Gautier V."/>
            <person name="Ament-Velasquez S.L."/>
            <person name="Kruys A."/>
            <person name="Hutchinson M.I."/>
            <person name="Powell A.J."/>
            <person name="Barry K."/>
            <person name="Miller A.N."/>
            <person name="Grigoriev I.V."/>
            <person name="Debuchy R."/>
            <person name="Gladieux P."/>
            <person name="Thoren M.H."/>
            <person name="Johannesson H."/>
        </authorList>
    </citation>
    <scope>NUCLEOTIDE SEQUENCE</scope>
    <source>
        <strain evidence="3">PSN309</strain>
    </source>
</reference>
<dbReference type="PANTHER" id="PTHR10622">
    <property type="entry name" value="HET DOMAIN-CONTAINING PROTEIN"/>
    <property type="match status" value="1"/>
</dbReference>
<dbReference type="PANTHER" id="PTHR10622:SF12">
    <property type="entry name" value="HET DOMAIN-CONTAINING PROTEIN"/>
    <property type="match status" value="1"/>
</dbReference>
<comment type="caution">
    <text evidence="3">The sequence shown here is derived from an EMBL/GenBank/DDBJ whole genome shotgun (WGS) entry which is preliminary data.</text>
</comment>
<feature type="domain" description="Heterokaryon incompatibility" evidence="1">
    <location>
        <begin position="23"/>
        <end position="113"/>
    </location>
</feature>
<feature type="non-terminal residue" evidence="3">
    <location>
        <position position="544"/>
    </location>
</feature>
<feature type="domain" description="DUF8212" evidence="2">
    <location>
        <begin position="228"/>
        <end position="256"/>
    </location>
</feature>
<dbReference type="Proteomes" id="UP001302126">
    <property type="component" value="Unassembled WGS sequence"/>
</dbReference>
<organism evidence="3 4">
    <name type="scientific">Podospora australis</name>
    <dbReference type="NCBI Taxonomy" id="1536484"/>
    <lineage>
        <taxon>Eukaryota</taxon>
        <taxon>Fungi</taxon>
        <taxon>Dikarya</taxon>
        <taxon>Ascomycota</taxon>
        <taxon>Pezizomycotina</taxon>
        <taxon>Sordariomycetes</taxon>
        <taxon>Sordariomycetidae</taxon>
        <taxon>Sordariales</taxon>
        <taxon>Podosporaceae</taxon>
        <taxon>Podospora</taxon>
    </lineage>
</organism>
<dbReference type="EMBL" id="MU864528">
    <property type="protein sequence ID" value="KAK4183720.1"/>
    <property type="molecule type" value="Genomic_DNA"/>
</dbReference>
<evidence type="ECO:0000313" key="4">
    <source>
        <dbReference type="Proteomes" id="UP001302126"/>
    </source>
</evidence>
<gene>
    <name evidence="3" type="ORF">QBC35DRAFT_393248</name>
</gene>